<evidence type="ECO:0000256" key="1">
    <source>
        <dbReference type="SAM" id="SignalP"/>
    </source>
</evidence>
<dbReference type="PANTHER" id="PTHR46825:SF9">
    <property type="entry name" value="BETA-LACTAMASE-RELATED DOMAIN-CONTAINING PROTEIN"/>
    <property type="match status" value="1"/>
</dbReference>
<reference evidence="3 4" key="1">
    <citation type="submission" date="2017-01" db="EMBL/GenBank/DDBJ databases">
        <authorList>
            <consortium name="Urmite Genomes"/>
        </authorList>
    </citation>
    <scope>NUCLEOTIDE SEQUENCE [LARGE SCALE GENOMIC DNA]</scope>
    <source>
        <strain evidence="3 4">AB57</strain>
    </source>
</reference>
<accession>A0A2U3NYJ8</accession>
<keyword evidence="1" id="KW-0732">Signal</keyword>
<dbReference type="AlphaFoldDB" id="A0A2U3NYJ8"/>
<keyword evidence="4" id="KW-1185">Reference proteome</keyword>
<dbReference type="Gene3D" id="3.40.710.10">
    <property type="entry name" value="DD-peptidase/beta-lactamase superfamily"/>
    <property type="match status" value="1"/>
</dbReference>
<dbReference type="InterPro" id="IPR012338">
    <property type="entry name" value="Beta-lactam/transpept-like"/>
</dbReference>
<sequence>LRQLLALFAITLALGACGKPTATPASNVTTTTTVAGNAAAKAGSQRVLDDAIKAGGPGCSAAVGSAGKVVWTGLRGAADIATGEAITTDTVFDIGSVSKQFTASAALLLAGSGKLSLDDPLSKYLTEFPAWASTVTVTELIHQTTGIPEYEALLNSRGFQAGDRTTQEQALQAVAAVPQLSFPPSSRFAYSGSNYLLLGEVVHRVSGQPLPEFLSTNIFRPLGLAMTMDPVGQVPHKALSYTGGSEGYQATGSAWEQVGDGAIQATPSQLVQWADNYRTGRVGGPKLLEAQMAGAVEIGPGVPVRYAAGIYIKADGTLDHDGAWAGYVTAFRISRDRQTSVAVSCNTDDQIAESLAESIGKFWM</sequence>
<evidence type="ECO:0000313" key="3">
    <source>
        <dbReference type="EMBL" id="SPM36584.1"/>
    </source>
</evidence>
<feature type="signal peptide" evidence="1">
    <location>
        <begin position="1"/>
        <end position="18"/>
    </location>
</feature>
<dbReference type="EMBL" id="FUFA01000005">
    <property type="protein sequence ID" value="SPM36584.1"/>
    <property type="molecule type" value="Genomic_DNA"/>
</dbReference>
<dbReference type="SUPFAM" id="SSF56601">
    <property type="entry name" value="beta-lactamase/transpeptidase-like"/>
    <property type="match status" value="1"/>
</dbReference>
<feature type="non-terminal residue" evidence="3">
    <location>
        <position position="1"/>
    </location>
</feature>
<dbReference type="PANTHER" id="PTHR46825">
    <property type="entry name" value="D-ALANYL-D-ALANINE-CARBOXYPEPTIDASE/ENDOPEPTIDASE AMPH"/>
    <property type="match status" value="1"/>
</dbReference>
<dbReference type="InterPro" id="IPR050491">
    <property type="entry name" value="AmpC-like"/>
</dbReference>
<feature type="domain" description="Beta-lactamase-related" evidence="2">
    <location>
        <begin position="54"/>
        <end position="350"/>
    </location>
</feature>
<evidence type="ECO:0000313" key="4">
    <source>
        <dbReference type="Proteomes" id="UP000240988"/>
    </source>
</evidence>
<protein>
    <submittedName>
        <fullName evidence="3">CubicO group peptidase, beta-lactamase class C family</fullName>
    </submittedName>
</protein>
<name>A0A2U3NYJ8_9MYCO</name>
<dbReference type="Pfam" id="PF00144">
    <property type="entry name" value="Beta-lactamase"/>
    <property type="match status" value="1"/>
</dbReference>
<feature type="chain" id="PRO_5039098210" evidence="1">
    <location>
        <begin position="19"/>
        <end position="364"/>
    </location>
</feature>
<proteinExistence type="predicted"/>
<dbReference type="Proteomes" id="UP000240988">
    <property type="component" value="Unassembled WGS sequence"/>
</dbReference>
<dbReference type="InterPro" id="IPR001466">
    <property type="entry name" value="Beta-lactam-related"/>
</dbReference>
<gene>
    <name evidence="3" type="ORF">MRAB57_4425</name>
</gene>
<organism evidence="3 4">
    <name type="scientific">Mycobacterium rhizamassiliense</name>
    <dbReference type="NCBI Taxonomy" id="1841860"/>
    <lineage>
        <taxon>Bacteria</taxon>
        <taxon>Bacillati</taxon>
        <taxon>Actinomycetota</taxon>
        <taxon>Actinomycetes</taxon>
        <taxon>Mycobacteriales</taxon>
        <taxon>Mycobacteriaceae</taxon>
        <taxon>Mycobacterium</taxon>
    </lineage>
</organism>
<evidence type="ECO:0000259" key="2">
    <source>
        <dbReference type="Pfam" id="PF00144"/>
    </source>
</evidence>
<dbReference type="STRING" id="1841860.GCA_900157375_04428"/>